<comment type="caution">
    <text evidence="1">The sequence shown here is derived from an EMBL/GenBank/DDBJ whole genome shotgun (WGS) entry which is preliminary data.</text>
</comment>
<evidence type="ECO:0000313" key="2">
    <source>
        <dbReference type="Proteomes" id="UP000468531"/>
    </source>
</evidence>
<protein>
    <submittedName>
        <fullName evidence="1">DUF342 domain-containing protein</fullName>
    </submittedName>
</protein>
<name>A0A6P1BWM5_9BRAD</name>
<gene>
    <name evidence="1" type="ORF">FNJ47_46120</name>
</gene>
<organism evidence="1 2">
    <name type="scientific">Bradyrhizobium uaiense</name>
    <dbReference type="NCBI Taxonomy" id="2594946"/>
    <lineage>
        <taxon>Bacteria</taxon>
        <taxon>Pseudomonadati</taxon>
        <taxon>Pseudomonadota</taxon>
        <taxon>Alphaproteobacteria</taxon>
        <taxon>Hyphomicrobiales</taxon>
        <taxon>Nitrobacteraceae</taxon>
        <taxon>Bradyrhizobium</taxon>
    </lineage>
</organism>
<dbReference type="RefSeq" id="WP_163163312.1">
    <property type="nucleotide sequence ID" value="NZ_VKHP01000462.1"/>
</dbReference>
<dbReference type="Proteomes" id="UP000468531">
    <property type="component" value="Unassembled WGS sequence"/>
</dbReference>
<dbReference type="AlphaFoldDB" id="A0A6P1BWM5"/>
<dbReference type="InterPro" id="IPR030930">
    <property type="entry name" value="AIDA"/>
</dbReference>
<feature type="non-terminal residue" evidence="1">
    <location>
        <position position="1"/>
    </location>
</feature>
<dbReference type="InterPro" id="IPR012332">
    <property type="entry name" value="Autotransporter_pectin_lyase_C"/>
</dbReference>
<keyword evidence="2" id="KW-1185">Reference proteome</keyword>
<feature type="non-terminal residue" evidence="1">
    <location>
        <position position="745"/>
    </location>
</feature>
<evidence type="ECO:0000313" key="1">
    <source>
        <dbReference type="EMBL" id="NEV02846.1"/>
    </source>
</evidence>
<dbReference type="Gene3D" id="2.160.20.20">
    <property type="match status" value="1"/>
</dbReference>
<accession>A0A6P1BWM5</accession>
<dbReference type="NCBIfam" id="TIGR04415">
    <property type="entry name" value="O_hepto_targRPT"/>
    <property type="match status" value="1"/>
</dbReference>
<proteinExistence type="predicted"/>
<sequence length="745" mass="72712">GSGTAISGLVDVLSGASFEYATVFSGGDLNVSSGATADHISVSSGGIFNVGGTVLSNVAVLAGGVENVLSGGVVTGVTSSGTGISGGTVNVSSGGAIDHTTVSSGGKLNVLSGATAHNVSVSSGGTFNVAGAVTSNVAVFAGGTEIVSSGGSTGPVTISGGKVELQAGSIASGGITFASSSGTLVIDGTTMPSDIIGGIVVGDTIDLTGVTFTSGGSVTVVSGSVLQVVEGGITYDLQLGQNPGVGLSVMQDSGTGTLITAVPITPSVNVVSNTSASAGQLIALSSLVTVVDPNSAGYRTLQLWDSNGTAAGGEFLINGVAQPAGQPINVPSGANVVFDAGTSAGTDTLWARLIQNNGALGSWQQFAVSVAAPTLSVSSLPSATAGGQIALSSLVNVSDPSNATYQLQLWDSNGTAAGGEFLINGVAQTAGHAINVPSGANVVFDAGTSVGSDTLWARLVQNGTAGSWQQFSVSVAAPTLSVSSLPSATAGGQIALSSLVNVSDPSNVAYQLQLWDSNGTAAGGEFLINGVAQTAGHAINVPSGANVVFDAGTSVGSDTLWARLVQNGTAGSWQQFAVTVPAPTLSVSSLPSATAGAQIALSSLVNVSDPSNATYQLQLWDSNGTAAGGEFLINGVAQPAGQAINVPSGANVVFDAGTSVGSDTLWARLIQNNGALGSWQQFAVSVAAPTLSVSSLPSATAGGQIALSSLVNVSDPSNVSYQLQLWDSNGTAAGGEFLINGVAQT</sequence>
<dbReference type="EMBL" id="VKHP01000462">
    <property type="protein sequence ID" value="NEV02846.1"/>
    <property type="molecule type" value="Genomic_DNA"/>
</dbReference>
<reference evidence="1 2" key="1">
    <citation type="journal article" date="2020" name="Arch. Microbiol.">
        <title>Bradyrhizobium uaiense sp. nov., a new highly efficient cowpea symbiont.</title>
        <authorList>
            <person name="Cabral Michel D."/>
            <person name="Azarias Guimaraes A."/>
            <person name="Martins da Costa E."/>
            <person name="Soares de Carvalho T."/>
            <person name="Balsanelli E."/>
            <person name="Willems A."/>
            <person name="Maltempi de Souza E."/>
            <person name="de Souza Moreira F.M."/>
        </authorList>
    </citation>
    <scope>NUCLEOTIDE SEQUENCE [LARGE SCALE GENOMIC DNA]</scope>
    <source>
        <strain evidence="1 2">UFLA 03-164</strain>
    </source>
</reference>